<evidence type="ECO:0000313" key="5">
    <source>
        <dbReference type="Proteomes" id="UP000195221"/>
    </source>
</evidence>
<comment type="caution">
    <text evidence="2">The sequence shown here is derived from an EMBL/GenBank/DDBJ whole genome shotgun (WGS) entry which is preliminary data.</text>
</comment>
<evidence type="ECO:0000313" key="4">
    <source>
        <dbReference type="Proteomes" id="UP000194546"/>
    </source>
</evidence>
<protein>
    <submittedName>
        <fullName evidence="2">Histone acetyltransferase HPA2</fullName>
    </submittedName>
</protein>
<dbReference type="InterPro" id="IPR000182">
    <property type="entry name" value="GNAT_dom"/>
</dbReference>
<dbReference type="GO" id="GO:0016747">
    <property type="term" value="F:acyltransferase activity, transferring groups other than amino-acyl groups"/>
    <property type="evidence" value="ECO:0007669"/>
    <property type="project" value="InterPro"/>
</dbReference>
<sequence length="162" mass="18053">MPALTQIRNDAHEKKVAHCDYAWGKEGDGFSEAWVLDSLSRRDVYVVEQDGTPVGTFSLDWDDEAHWGPHEPDAGYVHGICVRKGFNGRGLGSVAIDWCAGKVSALNRRFVRLDCDVGNAKLCAYYESLGFNRVGLKPMPDSGAYIWSLYEKSVLQLSSRRP</sequence>
<dbReference type="InterPro" id="IPR016181">
    <property type="entry name" value="Acyl_CoA_acyltransferase"/>
</dbReference>
<proteinExistence type="predicted"/>
<accession>A0A242MHK5</accession>
<feature type="domain" description="N-acetyltransferase" evidence="1">
    <location>
        <begin position="1"/>
        <end position="152"/>
    </location>
</feature>
<dbReference type="Pfam" id="PF00583">
    <property type="entry name" value="Acetyltransf_1"/>
    <property type="match status" value="1"/>
</dbReference>
<dbReference type="Proteomes" id="UP000194546">
    <property type="component" value="Unassembled WGS sequence"/>
</dbReference>
<dbReference type="SUPFAM" id="SSF55729">
    <property type="entry name" value="Acyl-CoA N-acyltransferases (Nat)"/>
    <property type="match status" value="1"/>
</dbReference>
<reference evidence="3 4" key="1">
    <citation type="submission" date="2017-03" db="EMBL/GenBank/DDBJ databases">
        <title>Genome analysis of strain PAMC 26510.</title>
        <authorList>
            <person name="Oh H.-M."/>
            <person name="Yang J.-A."/>
        </authorList>
    </citation>
    <scope>NUCLEOTIDE SEQUENCE [LARGE SCALE GENOMIC DNA]</scope>
    <source>
        <strain evidence="3 4">PAMC 26510</strain>
    </source>
</reference>
<reference evidence="2 5" key="2">
    <citation type="submission" date="2017-03" db="EMBL/GenBank/DDBJ databases">
        <title>Genome analysis of strain PAMC 26577.</title>
        <authorList>
            <person name="Oh H.-M."/>
            <person name="Yang J.-A."/>
        </authorList>
    </citation>
    <scope>NUCLEOTIDE SEQUENCE [LARGE SCALE GENOMIC DNA]</scope>
    <source>
        <strain evidence="2 5">PAMC 26577</strain>
    </source>
</reference>
<dbReference type="PROSITE" id="PS51186">
    <property type="entry name" value="GNAT"/>
    <property type="match status" value="1"/>
</dbReference>
<name>A0A242MHK5_CABSO</name>
<evidence type="ECO:0000313" key="2">
    <source>
        <dbReference type="EMBL" id="OTP70636.1"/>
    </source>
</evidence>
<gene>
    <name evidence="3" type="ORF">PAMC26510_13820</name>
    <name evidence="2" type="ORF">PAMC26577_26640</name>
</gene>
<organism evidence="2 5">
    <name type="scientific">Caballeronia sordidicola</name>
    <name type="common">Burkholderia sordidicola</name>
    <dbReference type="NCBI Taxonomy" id="196367"/>
    <lineage>
        <taxon>Bacteria</taxon>
        <taxon>Pseudomonadati</taxon>
        <taxon>Pseudomonadota</taxon>
        <taxon>Betaproteobacteria</taxon>
        <taxon>Burkholderiales</taxon>
        <taxon>Burkholderiaceae</taxon>
        <taxon>Caballeronia</taxon>
    </lineage>
</organism>
<dbReference type="Gene3D" id="3.40.630.30">
    <property type="match status" value="1"/>
</dbReference>
<dbReference type="Proteomes" id="UP000195221">
    <property type="component" value="Unassembled WGS sequence"/>
</dbReference>
<evidence type="ECO:0000313" key="3">
    <source>
        <dbReference type="EMBL" id="OTP75514.1"/>
    </source>
</evidence>
<evidence type="ECO:0000259" key="1">
    <source>
        <dbReference type="PROSITE" id="PS51186"/>
    </source>
</evidence>
<dbReference type="AlphaFoldDB" id="A0A242MHK5"/>
<keyword evidence="2" id="KW-0808">Transferase</keyword>
<dbReference type="CDD" id="cd04301">
    <property type="entry name" value="NAT_SF"/>
    <property type="match status" value="1"/>
</dbReference>
<dbReference type="EMBL" id="NBTZ01000106">
    <property type="protein sequence ID" value="OTP70636.1"/>
    <property type="molecule type" value="Genomic_DNA"/>
</dbReference>
<dbReference type="EMBL" id="NBTY01000073">
    <property type="protein sequence ID" value="OTP75514.1"/>
    <property type="molecule type" value="Genomic_DNA"/>
</dbReference>